<dbReference type="GO" id="GO:0005576">
    <property type="term" value="C:extracellular region"/>
    <property type="evidence" value="ECO:0007669"/>
    <property type="project" value="UniProtKB-SubCell"/>
</dbReference>
<keyword evidence="6" id="KW-1185">Reference proteome</keyword>
<feature type="region of interest" description="Disordered" evidence="3">
    <location>
        <begin position="75"/>
        <end position="223"/>
    </location>
</feature>
<dbReference type="Proteomes" id="UP000319801">
    <property type="component" value="Unassembled WGS sequence"/>
</dbReference>
<dbReference type="GO" id="GO:0031012">
    <property type="term" value="C:extracellular matrix"/>
    <property type="evidence" value="ECO:0007669"/>
    <property type="project" value="TreeGrafter"/>
</dbReference>
<gene>
    <name evidence="5" type="ORF">Baya_6699</name>
</gene>
<dbReference type="OrthoDB" id="10062690at2759"/>
<organism evidence="5 6">
    <name type="scientific">Bagarius yarrelli</name>
    <name type="common">Goonch</name>
    <name type="synonym">Bagrus yarrelli</name>
    <dbReference type="NCBI Taxonomy" id="175774"/>
    <lineage>
        <taxon>Eukaryota</taxon>
        <taxon>Metazoa</taxon>
        <taxon>Chordata</taxon>
        <taxon>Craniata</taxon>
        <taxon>Vertebrata</taxon>
        <taxon>Euteleostomi</taxon>
        <taxon>Actinopterygii</taxon>
        <taxon>Neopterygii</taxon>
        <taxon>Teleostei</taxon>
        <taxon>Ostariophysi</taxon>
        <taxon>Siluriformes</taxon>
        <taxon>Sisoridae</taxon>
        <taxon>Sisorinae</taxon>
        <taxon>Bagarius</taxon>
    </lineage>
</organism>
<dbReference type="Pfam" id="PF00090">
    <property type="entry name" value="TSP_1"/>
    <property type="match status" value="1"/>
</dbReference>
<keyword evidence="2" id="KW-0964">Secreted</keyword>
<dbReference type="GO" id="GO:0004222">
    <property type="term" value="F:metalloendopeptidase activity"/>
    <property type="evidence" value="ECO:0007669"/>
    <property type="project" value="TreeGrafter"/>
</dbReference>
<comment type="caution">
    <text evidence="5">The sequence shown here is derived from an EMBL/GenBank/DDBJ whole genome shotgun (WGS) entry which is preliminary data.</text>
</comment>
<feature type="signal peptide" evidence="4">
    <location>
        <begin position="1"/>
        <end position="22"/>
    </location>
</feature>
<dbReference type="GO" id="GO:0006508">
    <property type="term" value="P:proteolysis"/>
    <property type="evidence" value="ECO:0007669"/>
    <property type="project" value="TreeGrafter"/>
</dbReference>
<proteinExistence type="predicted"/>
<keyword evidence="4" id="KW-0732">Signal</keyword>
<dbReference type="PROSITE" id="PS50092">
    <property type="entry name" value="TSP1"/>
    <property type="match status" value="1"/>
</dbReference>
<dbReference type="PANTHER" id="PTHR13723">
    <property type="entry name" value="ADAMTS A DISINTEGRIN AND METALLOPROTEASE WITH THROMBOSPONDIN MOTIFS PROTEASE"/>
    <property type="match status" value="1"/>
</dbReference>
<feature type="compositionally biased region" description="Basic and acidic residues" evidence="3">
    <location>
        <begin position="257"/>
        <end position="277"/>
    </location>
</feature>
<name>A0A556U1L1_BAGYA</name>
<dbReference type="InterPro" id="IPR036383">
    <property type="entry name" value="TSP1_rpt_sf"/>
</dbReference>
<reference evidence="5 6" key="1">
    <citation type="journal article" date="2019" name="Genome Biol. Evol.">
        <title>Whole-Genome Sequencing of the Giant Devil Catfish, Bagarius yarrelli.</title>
        <authorList>
            <person name="Jiang W."/>
            <person name="Lv Y."/>
            <person name="Cheng L."/>
            <person name="Yang K."/>
            <person name="Chao B."/>
            <person name="Wang X."/>
            <person name="Li Y."/>
            <person name="Pan X."/>
            <person name="You X."/>
            <person name="Zhang Y."/>
            <person name="Yang J."/>
            <person name="Li J."/>
            <person name="Zhang X."/>
            <person name="Liu S."/>
            <person name="Sun C."/>
            <person name="Yang J."/>
            <person name="Shi Q."/>
        </authorList>
    </citation>
    <scope>NUCLEOTIDE SEQUENCE [LARGE SCALE GENOMIC DNA]</scope>
    <source>
        <strain evidence="5">JWS20170419001</strain>
        <tissue evidence="5">Muscle</tissue>
    </source>
</reference>
<evidence type="ECO:0000256" key="2">
    <source>
        <dbReference type="ARBA" id="ARBA00022525"/>
    </source>
</evidence>
<sequence length="433" mass="48441">MRTWSTCRWCVLWSAVLSAACAKAGEKANKTAIGRHPRQTVDMELEGVWGPWSEWAECSQSCGVGVTERRRQCIAPPQSRNGPSYLPIGGSSHNPLHSPHMPYYPSSYPGNDRIYAANQSPGLPLYRDTPEGIGQEMPNHASPLYRPDVMSPNQQPISIYRSPSSSRAYGQSGRGSRRPVNEGTGSVGASGSRRSVSTNRDHTSVRRPIRPGQFGYGRVPYSLPLHRQNRHARYTRLHGNATAESVKVKPTVATQDLESRREKKDDLTDTKPKERQRQRAISRRAPPPASAPFSSPLHRPHPHPDALPFATPPYVQPPVVPLQHYRCSGKDREMRKCTVEACPAYQVDPRAEQCAAFNSNEFMGRVYDWEPFTEDARTQKPGSRVFKTVAFDSLSSFQSCPVVDDVGSEFFQECEVTLKLRVHEEIQRGNLKP</sequence>
<dbReference type="InterPro" id="IPR050439">
    <property type="entry name" value="ADAMTS_ADAMTS-like"/>
</dbReference>
<dbReference type="AlphaFoldDB" id="A0A556U1L1"/>
<evidence type="ECO:0000256" key="4">
    <source>
        <dbReference type="SAM" id="SignalP"/>
    </source>
</evidence>
<feature type="compositionally biased region" description="Low complexity" evidence="3">
    <location>
        <begin position="95"/>
        <end position="109"/>
    </location>
</feature>
<evidence type="ECO:0000313" key="6">
    <source>
        <dbReference type="Proteomes" id="UP000319801"/>
    </source>
</evidence>
<dbReference type="EMBL" id="VCAZ01000037">
    <property type="protein sequence ID" value="TSL82600.1"/>
    <property type="molecule type" value="Genomic_DNA"/>
</dbReference>
<dbReference type="PROSITE" id="PS51257">
    <property type="entry name" value="PROKAR_LIPOPROTEIN"/>
    <property type="match status" value="1"/>
</dbReference>
<dbReference type="PRINTS" id="PR01705">
    <property type="entry name" value="TSP1REPEAT"/>
</dbReference>
<accession>A0A556U1L1</accession>
<dbReference type="SMART" id="SM00209">
    <property type="entry name" value="TSP1"/>
    <property type="match status" value="1"/>
</dbReference>
<comment type="subcellular location">
    <subcellularLocation>
        <location evidence="1">Secreted</location>
    </subcellularLocation>
</comment>
<dbReference type="GO" id="GO:0030198">
    <property type="term" value="P:extracellular matrix organization"/>
    <property type="evidence" value="ECO:0007669"/>
    <property type="project" value="TreeGrafter"/>
</dbReference>
<protein>
    <submittedName>
        <fullName evidence="5">ADAMTS-like protein 4</fullName>
    </submittedName>
</protein>
<dbReference type="SUPFAM" id="SSF82895">
    <property type="entry name" value="TSP-1 type 1 repeat"/>
    <property type="match status" value="1"/>
</dbReference>
<feature type="chain" id="PRO_5021966364" evidence="4">
    <location>
        <begin position="23"/>
        <end position="433"/>
    </location>
</feature>
<evidence type="ECO:0000313" key="5">
    <source>
        <dbReference type="EMBL" id="TSL82600.1"/>
    </source>
</evidence>
<dbReference type="PANTHER" id="PTHR13723:SF312">
    <property type="entry name" value="THROMBOSPONDIN TYPE-1 DOMAIN-CONTAINING PROTEIN 4-LIKE ISOFORM X1"/>
    <property type="match status" value="1"/>
</dbReference>
<dbReference type="InterPro" id="IPR000884">
    <property type="entry name" value="TSP1_rpt"/>
</dbReference>
<evidence type="ECO:0000256" key="3">
    <source>
        <dbReference type="SAM" id="MobiDB-lite"/>
    </source>
</evidence>
<feature type="compositionally biased region" description="Low complexity" evidence="3">
    <location>
        <begin position="183"/>
        <end position="198"/>
    </location>
</feature>
<feature type="compositionally biased region" description="Low complexity" evidence="3">
    <location>
        <begin position="154"/>
        <end position="169"/>
    </location>
</feature>
<feature type="region of interest" description="Disordered" evidence="3">
    <location>
        <begin position="239"/>
        <end position="312"/>
    </location>
</feature>
<evidence type="ECO:0000256" key="1">
    <source>
        <dbReference type="ARBA" id="ARBA00004613"/>
    </source>
</evidence>
<dbReference type="Gene3D" id="2.20.100.10">
    <property type="entry name" value="Thrombospondin type-1 (TSP1) repeat"/>
    <property type="match status" value="1"/>
</dbReference>